<reference evidence="1" key="1">
    <citation type="submission" date="2021-08" db="EMBL/GenBank/DDBJ databases">
        <title>WGS assembly of Ceratopteris richardii.</title>
        <authorList>
            <person name="Marchant D.B."/>
            <person name="Chen G."/>
            <person name="Jenkins J."/>
            <person name="Shu S."/>
            <person name="Leebens-Mack J."/>
            <person name="Grimwood J."/>
            <person name="Schmutz J."/>
            <person name="Soltis P."/>
            <person name="Soltis D."/>
            <person name="Chen Z.-H."/>
        </authorList>
    </citation>
    <scope>NUCLEOTIDE SEQUENCE</scope>
    <source>
        <strain evidence="1">Whitten #5841</strain>
        <tissue evidence="1">Leaf</tissue>
    </source>
</reference>
<proteinExistence type="predicted"/>
<name>A0A8T2SY98_CERRI</name>
<dbReference type="AlphaFoldDB" id="A0A8T2SY98"/>
<evidence type="ECO:0000313" key="1">
    <source>
        <dbReference type="EMBL" id="KAH7373010.1"/>
    </source>
</evidence>
<evidence type="ECO:0000313" key="2">
    <source>
        <dbReference type="Proteomes" id="UP000825935"/>
    </source>
</evidence>
<keyword evidence="2" id="KW-1185">Reference proteome</keyword>
<comment type="caution">
    <text evidence="1">The sequence shown here is derived from an EMBL/GenBank/DDBJ whole genome shotgun (WGS) entry which is preliminary data.</text>
</comment>
<sequence>MLMEVDKLIELPSLQDSKGTLIICYSNRFHVHEAYLDHLRETFCFYGLDVHLLSLEKVLSDSVSVRNAKVILCISSNTSSIEDFKKMRSHPAFHSAEIIYILYGPRGVNTSTSEPCFKIEKNFEKSEFNKTEFKTMVNKVVEMFSKGDEKTNQAVIEFPVGLEQRVDAIKSRILTDMQRSDTSLQCFGILGMGGAGQTLLRRAS</sequence>
<organism evidence="1 2">
    <name type="scientific">Ceratopteris richardii</name>
    <name type="common">Triangle waterfern</name>
    <dbReference type="NCBI Taxonomy" id="49495"/>
    <lineage>
        <taxon>Eukaryota</taxon>
        <taxon>Viridiplantae</taxon>
        <taxon>Streptophyta</taxon>
        <taxon>Embryophyta</taxon>
        <taxon>Tracheophyta</taxon>
        <taxon>Polypodiopsida</taxon>
        <taxon>Polypodiidae</taxon>
        <taxon>Polypodiales</taxon>
        <taxon>Pteridineae</taxon>
        <taxon>Pteridaceae</taxon>
        <taxon>Parkerioideae</taxon>
        <taxon>Ceratopteris</taxon>
    </lineage>
</organism>
<gene>
    <name evidence="1" type="ORF">KP509_17G033000</name>
</gene>
<dbReference type="EMBL" id="CM035422">
    <property type="protein sequence ID" value="KAH7373010.1"/>
    <property type="molecule type" value="Genomic_DNA"/>
</dbReference>
<dbReference type="Proteomes" id="UP000825935">
    <property type="component" value="Chromosome 17"/>
</dbReference>
<protein>
    <submittedName>
        <fullName evidence="1">Uncharacterized protein</fullName>
    </submittedName>
</protein>
<accession>A0A8T2SY98</accession>